<evidence type="ECO:0000313" key="9">
    <source>
        <dbReference type="RefSeq" id="XP_011080314.1"/>
    </source>
</evidence>
<dbReference type="CDD" id="cd16664">
    <property type="entry name" value="RING-Ubox_PUB"/>
    <property type="match status" value="1"/>
</dbReference>
<feature type="compositionally biased region" description="Polar residues" evidence="6">
    <location>
        <begin position="182"/>
        <end position="193"/>
    </location>
</feature>
<dbReference type="InterPro" id="IPR016024">
    <property type="entry name" value="ARM-type_fold"/>
</dbReference>
<dbReference type="SUPFAM" id="SSF57850">
    <property type="entry name" value="RING/U-box"/>
    <property type="match status" value="1"/>
</dbReference>
<evidence type="ECO:0000313" key="8">
    <source>
        <dbReference type="Proteomes" id="UP000504604"/>
    </source>
</evidence>
<dbReference type="GO" id="GO:0061630">
    <property type="term" value="F:ubiquitin protein ligase activity"/>
    <property type="evidence" value="ECO:0007669"/>
    <property type="project" value="UniProtKB-EC"/>
</dbReference>
<evidence type="ECO:0000256" key="2">
    <source>
        <dbReference type="ARBA" id="ARBA00004906"/>
    </source>
</evidence>
<dbReference type="InterPro" id="IPR013083">
    <property type="entry name" value="Znf_RING/FYVE/PHD"/>
</dbReference>
<dbReference type="Pfam" id="PF23628">
    <property type="entry name" value="ARM_LIN_C"/>
    <property type="match status" value="1"/>
</dbReference>
<dbReference type="RefSeq" id="XP_020550036.1">
    <property type="nucleotide sequence ID" value="XM_020694377.1"/>
</dbReference>
<dbReference type="RefSeq" id="XP_011080314.1">
    <property type="nucleotide sequence ID" value="XM_011082012.2"/>
</dbReference>
<dbReference type="PROSITE" id="PS51698">
    <property type="entry name" value="U_BOX"/>
    <property type="match status" value="1"/>
</dbReference>
<dbReference type="Gene3D" id="1.25.10.10">
    <property type="entry name" value="Leucine-rich Repeat Variant"/>
    <property type="match status" value="1"/>
</dbReference>
<organism evidence="8 9">
    <name type="scientific">Sesamum indicum</name>
    <name type="common">Oriental sesame</name>
    <name type="synonym">Sesamum orientale</name>
    <dbReference type="NCBI Taxonomy" id="4182"/>
    <lineage>
        <taxon>Eukaryota</taxon>
        <taxon>Viridiplantae</taxon>
        <taxon>Streptophyta</taxon>
        <taxon>Embryophyta</taxon>
        <taxon>Tracheophyta</taxon>
        <taxon>Spermatophyta</taxon>
        <taxon>Magnoliopsida</taxon>
        <taxon>eudicotyledons</taxon>
        <taxon>Gunneridae</taxon>
        <taxon>Pentapetalae</taxon>
        <taxon>asterids</taxon>
        <taxon>lamiids</taxon>
        <taxon>Lamiales</taxon>
        <taxon>Pedaliaceae</taxon>
        <taxon>Sesamum</taxon>
    </lineage>
</organism>
<evidence type="ECO:0000259" key="7">
    <source>
        <dbReference type="PROSITE" id="PS51698"/>
    </source>
</evidence>
<feature type="region of interest" description="Disordered" evidence="6">
    <location>
        <begin position="156"/>
        <end position="223"/>
    </location>
</feature>
<dbReference type="SUPFAM" id="SSF48371">
    <property type="entry name" value="ARM repeat"/>
    <property type="match status" value="1"/>
</dbReference>
<accession>A0A6I9THU4</accession>
<feature type="domain" description="U-box" evidence="7">
    <location>
        <begin position="636"/>
        <end position="711"/>
    </location>
</feature>
<keyword evidence="5" id="KW-0175">Coiled coil</keyword>
<dbReference type="OrthoDB" id="10064100at2759"/>
<dbReference type="InterPro" id="IPR045210">
    <property type="entry name" value="RING-Ubox_PUB"/>
</dbReference>
<feature type="coiled-coil region" evidence="5">
    <location>
        <begin position="288"/>
        <end position="315"/>
    </location>
</feature>
<dbReference type="Proteomes" id="UP000504604">
    <property type="component" value="Linkage group LG6"/>
</dbReference>
<dbReference type="AlphaFoldDB" id="A0A6I9THU4"/>
<dbReference type="InterPro" id="IPR003613">
    <property type="entry name" value="Ubox_domain"/>
</dbReference>
<reference evidence="9 10" key="1">
    <citation type="submission" date="2025-04" db="UniProtKB">
        <authorList>
            <consortium name="RefSeq"/>
        </authorList>
    </citation>
    <scope>IDENTIFICATION</scope>
</reference>
<comment type="catalytic activity">
    <reaction evidence="1">
        <text>S-ubiquitinyl-[E2 ubiquitin-conjugating enzyme]-L-cysteine + [acceptor protein]-L-lysine = [E2 ubiquitin-conjugating enzyme]-L-cysteine + N(6)-ubiquitinyl-[acceptor protein]-L-lysine.</text>
        <dbReference type="EC" id="2.3.2.27"/>
    </reaction>
</comment>
<dbReference type="SMART" id="SM00504">
    <property type="entry name" value="Ubox"/>
    <property type="match status" value="1"/>
</dbReference>
<dbReference type="Gramene" id="SIN_1009784.t">
    <property type="protein sequence ID" value="SIN_1009784.t"/>
    <property type="gene ID" value="SIN_1009784"/>
</dbReference>
<dbReference type="EC" id="2.3.2.27" evidence="3"/>
<evidence type="ECO:0000256" key="3">
    <source>
        <dbReference type="ARBA" id="ARBA00012483"/>
    </source>
</evidence>
<dbReference type="PANTHER" id="PTHR35549:SF1">
    <property type="entry name" value="OS04G0584500 PROTEIN"/>
    <property type="match status" value="1"/>
</dbReference>
<evidence type="ECO:0000256" key="1">
    <source>
        <dbReference type="ARBA" id="ARBA00000900"/>
    </source>
</evidence>
<gene>
    <name evidence="9 10" type="primary">LOC105163600</name>
</gene>
<sequence length="1120" mass="126250">MAMSLEDLLAEEGFKRRKAKIKPRTSFASEGRGVTSYRGNHESGTLLKRTDRTRSEIPRYDSKGEFSISSSFTGGKPRDNLMRRGKIDVEYEKRTRTSMYHERRGHRDSWDAKRFSTGPSKDLLGSEITEVVESDEIVEVGRNRLYKDIYSKRVLGHEEDEESERHGSNIVIDDKETRKNSLKQPCSSESFKGNNRRSMKQPQSSDNRPTGMPVNDKNLDDSRSIRQPKFEQAIATPALDEVAVKAIISILNGYIKRFVKDEEFRTSLHHNSFASLNFIGIDDGQDTESKIIQNLEQAIETVERAAEETATAKELKRAAMQLSVITGLNSNALKDGFTSGIPNFKLSACAHFYLSVIYMLQKKDGIAAKHLLQVFCDSPFQARTTLLPELWENVFLPHLLHLKLWYNKESQSLADSPVLMNLRRLEKVYNESLDSGTYRFAMYYKDWITEGGEAPSVPLIKIPSISLQLMPTDGLHGHTSSPASHVSPQPMVSKKLYDEVFRHSHKSGVELQAYEEENFDVSAKSSNSPAPEDKQLILCSHDSVTSTNRNFEPDGDSSSDILPLDEEAPRLHSSAVANLHVNYRACRGNSPVDENKFLLEWPENRVIELKQIEKSVHNAEQQENFDDSRGKPSLFSIPKDFLCPLTGLLFEDPVTLETGQTFEREAIIDWFGKGWLTCPVTRKTLQCRAVPPTNLILKRVIDKWKADHFENLLALLSQLAAGLNENIEVDDSMTICMLEQLLIIFSKDERIMNARRIISFGGLQFLLRRFHCGSTEERTFILPLLSCCIEADSGCRNDVARNINRSILLQLLHGEHLKLRTDAMLLLAELICLNRRNEAKRFLEGLHDEGIINAMDDLLVYLQTCTLEQTPLVAVLLLHLDLLSETHCSSNIYRQEAVDALTTTLERSLSNETIQKKCSRALLILGGIFSSSGKLMTEDWILKLAGFLNGPDWDITDKEASDITADAIARSVDLLTEDGDEDNAREMWLMSLSPSLLGDGKKSFLETVSKCLRLGNSDLVRVCLTTVAWLSSSLASLPDTEFQLLAFSALFPPLKQCLEHGKLVEHRILASLSLLNFSTIPECSILLKKIAEEIGSCLENLAEVTWTAKELSTVISRQWR</sequence>
<name>A0A6I9THU4_SESIN</name>
<dbReference type="KEGG" id="sind:105163600"/>
<evidence type="ECO:0000313" key="10">
    <source>
        <dbReference type="RefSeq" id="XP_020550036.1"/>
    </source>
</evidence>
<keyword evidence="4" id="KW-0808">Transferase</keyword>
<evidence type="ECO:0000256" key="6">
    <source>
        <dbReference type="SAM" id="MobiDB-lite"/>
    </source>
</evidence>
<dbReference type="InterPro" id="IPR055566">
    <property type="entry name" value="ARM_LIN"/>
</dbReference>
<evidence type="ECO:0000256" key="5">
    <source>
        <dbReference type="SAM" id="Coils"/>
    </source>
</evidence>
<feature type="region of interest" description="Disordered" evidence="6">
    <location>
        <begin position="24"/>
        <end position="43"/>
    </location>
</feature>
<dbReference type="InterPro" id="IPR011989">
    <property type="entry name" value="ARM-like"/>
</dbReference>
<dbReference type="GO" id="GO:0016567">
    <property type="term" value="P:protein ubiquitination"/>
    <property type="evidence" value="ECO:0007669"/>
    <property type="project" value="UniProtKB-UniPathway"/>
</dbReference>
<evidence type="ECO:0000256" key="4">
    <source>
        <dbReference type="ARBA" id="ARBA00022679"/>
    </source>
</evidence>
<dbReference type="UniPathway" id="UPA00143"/>
<dbReference type="Pfam" id="PF04564">
    <property type="entry name" value="U-box"/>
    <property type="match status" value="1"/>
</dbReference>
<comment type="pathway">
    <text evidence="2">Protein modification; protein ubiquitination.</text>
</comment>
<protein>
    <recommendedName>
        <fullName evidence="3">RING-type E3 ubiquitin transferase</fullName>
        <ecNumber evidence="3">2.3.2.27</ecNumber>
    </recommendedName>
</protein>
<dbReference type="Pfam" id="PF23568">
    <property type="entry name" value="ARM_LIN"/>
    <property type="match status" value="1"/>
</dbReference>
<keyword evidence="8" id="KW-1185">Reference proteome</keyword>
<feature type="compositionally biased region" description="Basic and acidic residues" evidence="6">
    <location>
        <begin position="156"/>
        <end position="179"/>
    </location>
</feature>
<proteinExistence type="predicted"/>
<dbReference type="PANTHER" id="PTHR35549">
    <property type="entry name" value="OS04G0584500 PROTEIN"/>
    <property type="match status" value="1"/>
</dbReference>
<dbReference type="GeneID" id="105163600"/>
<dbReference type="InterPro" id="IPR056512">
    <property type="entry name" value="LIN_N"/>
</dbReference>
<dbReference type="Gene3D" id="3.30.40.10">
    <property type="entry name" value="Zinc/RING finger domain, C3HC4 (zinc finger)"/>
    <property type="match status" value="1"/>
</dbReference>